<name>A0A367IJ15_RHIAZ</name>
<sequence>LSYGPLADTNSIVSRIRRNRVVQPQFSHPEGSRVAASVMARHLQQVFSGANLPDTRYSAPPIPTGPHSIDEASCPITTSTVHYALLKRLSRRKAPGVDHLRTEMLLPIADEVIPTITLLFQLCWKWSVIPSDWCTAQVVPIYKKGDALDP</sequence>
<feature type="non-terminal residue" evidence="1">
    <location>
        <position position="150"/>
    </location>
</feature>
<reference evidence="1 2" key="1">
    <citation type="journal article" date="2018" name="G3 (Bethesda)">
        <title>Phylogenetic and Phylogenomic Definition of Rhizopus Species.</title>
        <authorList>
            <person name="Gryganskyi A.P."/>
            <person name="Golan J."/>
            <person name="Dolatabadi S."/>
            <person name="Mondo S."/>
            <person name="Robb S."/>
            <person name="Idnurm A."/>
            <person name="Muszewska A."/>
            <person name="Steczkiewicz K."/>
            <person name="Masonjones S."/>
            <person name="Liao H.L."/>
            <person name="Gajdeczka M.T."/>
            <person name="Anike F."/>
            <person name="Vuek A."/>
            <person name="Anishchenko I.M."/>
            <person name="Voigt K."/>
            <person name="de Hoog G.S."/>
            <person name="Smith M.E."/>
            <person name="Heitman J."/>
            <person name="Vilgalys R."/>
            <person name="Stajich J.E."/>
        </authorList>
    </citation>
    <scope>NUCLEOTIDE SEQUENCE [LARGE SCALE GENOMIC DNA]</scope>
    <source>
        <strain evidence="1 2">CBS 357.93</strain>
    </source>
</reference>
<proteinExistence type="predicted"/>
<dbReference type="OrthoDB" id="2260598at2759"/>
<dbReference type="EMBL" id="PJQL01005769">
    <property type="protein sequence ID" value="RCH77658.1"/>
    <property type="molecule type" value="Genomic_DNA"/>
</dbReference>
<evidence type="ECO:0000313" key="2">
    <source>
        <dbReference type="Proteomes" id="UP000252139"/>
    </source>
</evidence>
<evidence type="ECO:0008006" key="3">
    <source>
        <dbReference type="Google" id="ProtNLM"/>
    </source>
</evidence>
<evidence type="ECO:0000313" key="1">
    <source>
        <dbReference type="EMBL" id="RCH77658.1"/>
    </source>
</evidence>
<keyword evidence="2" id="KW-1185">Reference proteome</keyword>
<comment type="caution">
    <text evidence="1">The sequence shown here is derived from an EMBL/GenBank/DDBJ whole genome shotgun (WGS) entry which is preliminary data.</text>
</comment>
<gene>
    <name evidence="1" type="ORF">CU097_000748</name>
</gene>
<accession>A0A367IJ15</accession>
<feature type="non-terminal residue" evidence="1">
    <location>
        <position position="1"/>
    </location>
</feature>
<dbReference type="STRING" id="86630.A0A367IJ15"/>
<dbReference type="AlphaFoldDB" id="A0A367IJ15"/>
<organism evidence="1 2">
    <name type="scientific">Rhizopus azygosporus</name>
    <name type="common">Rhizopus microsporus var. azygosporus</name>
    <dbReference type="NCBI Taxonomy" id="86630"/>
    <lineage>
        <taxon>Eukaryota</taxon>
        <taxon>Fungi</taxon>
        <taxon>Fungi incertae sedis</taxon>
        <taxon>Mucoromycota</taxon>
        <taxon>Mucoromycotina</taxon>
        <taxon>Mucoromycetes</taxon>
        <taxon>Mucorales</taxon>
        <taxon>Mucorineae</taxon>
        <taxon>Rhizopodaceae</taxon>
        <taxon>Rhizopus</taxon>
    </lineage>
</organism>
<dbReference type="Proteomes" id="UP000252139">
    <property type="component" value="Unassembled WGS sequence"/>
</dbReference>
<protein>
    <recommendedName>
        <fullName evidence="3">RNA-directed DNA polymerase from mobile element jockey</fullName>
    </recommendedName>
</protein>